<evidence type="ECO:0008006" key="4">
    <source>
        <dbReference type="Google" id="ProtNLM"/>
    </source>
</evidence>
<name>A0AAV5WX31_9BILA</name>
<dbReference type="GO" id="GO:0008017">
    <property type="term" value="F:microtubule binding"/>
    <property type="evidence" value="ECO:0007669"/>
    <property type="project" value="TreeGrafter"/>
</dbReference>
<feature type="region of interest" description="Disordered" evidence="1">
    <location>
        <begin position="527"/>
        <end position="549"/>
    </location>
</feature>
<organism evidence="2 3">
    <name type="scientific">Pristionchus fissidentatus</name>
    <dbReference type="NCBI Taxonomy" id="1538716"/>
    <lineage>
        <taxon>Eukaryota</taxon>
        <taxon>Metazoa</taxon>
        <taxon>Ecdysozoa</taxon>
        <taxon>Nematoda</taxon>
        <taxon>Chromadorea</taxon>
        <taxon>Rhabditida</taxon>
        <taxon>Rhabditina</taxon>
        <taxon>Diplogasteromorpha</taxon>
        <taxon>Diplogasteroidea</taxon>
        <taxon>Neodiplogasteridae</taxon>
        <taxon>Pristionchus</taxon>
    </lineage>
</organism>
<feature type="region of interest" description="Disordered" evidence="1">
    <location>
        <begin position="199"/>
        <end position="224"/>
    </location>
</feature>
<dbReference type="PANTHER" id="PTHR20929">
    <property type="entry name" value="LUNG ADENOMA SUSCEPTIBILITY 1-RELATED"/>
    <property type="match status" value="1"/>
</dbReference>
<gene>
    <name evidence="2" type="ORF">PFISCL1PPCAC_27332</name>
</gene>
<dbReference type="InterPro" id="IPR023247">
    <property type="entry name" value="IC97/Dnai7-like"/>
</dbReference>
<dbReference type="GO" id="GO:0005930">
    <property type="term" value="C:axoneme"/>
    <property type="evidence" value="ECO:0007669"/>
    <property type="project" value="TreeGrafter"/>
</dbReference>
<dbReference type="GO" id="GO:0048487">
    <property type="term" value="F:beta-tubulin binding"/>
    <property type="evidence" value="ECO:0007669"/>
    <property type="project" value="TreeGrafter"/>
</dbReference>
<dbReference type="AlphaFoldDB" id="A0AAV5WX31"/>
<dbReference type="PANTHER" id="PTHR20929:SF11">
    <property type="entry name" value="DYNEIN AXONEMAL INTERMEDIATE CHAIN 7"/>
    <property type="match status" value="1"/>
</dbReference>
<feature type="non-terminal residue" evidence="2">
    <location>
        <position position="549"/>
    </location>
</feature>
<keyword evidence="3" id="KW-1185">Reference proteome</keyword>
<comment type="caution">
    <text evidence="2">The sequence shown here is derived from an EMBL/GenBank/DDBJ whole genome shotgun (WGS) entry which is preliminary data.</text>
</comment>
<evidence type="ECO:0000313" key="3">
    <source>
        <dbReference type="Proteomes" id="UP001432322"/>
    </source>
</evidence>
<sequence>SVSERSKTEEEDYWDERQWDRYVSGEILYEISDVRVANTIRTWLVEETPRLTREKMEAWLSDLQRWSLLIEERKCDKINANKYADLMKVKSILADCTHDLVVAWTLGTMKLTSTSERKNEITSTNEFINLSFWQLCSERKNKMLFFPGIQIEVATFLQSVRVISTIETFTDDIENYFATAHAGYLYHFDYMDPKKDEKEDDNLSLRSKKSMNLTPRKGSSVRKISKTSGTSSLSLVEKLRRLNVETRLVPATKKKTAGKKKVKRKITVKAVKTEEEVKAALLSESTTNSHRPVVVSHVEETAESIMAATHLVDLRNESMIGMVYSIKSYNTFSRKKQSGSWLVHKEKEMDEFELTGEILFVSLKVPVEEVFMGSVEPTMAFQEEEGGTWKKGVFTTHTQFDQNTFVMSTRLSKFGKIALFQCNDFHFPYRKWSTQFLKDSVIFHLHTSTVALSFQFENHTIMLETQTGDEFSKLRSLHGKKLSLQEMAIQMNRHGVYIFPNESILRKHKGQVKMQVTKLGKNSYEVGFGQDTGGNHPKERTTNRNTLSN</sequence>
<accession>A0AAV5WX31</accession>
<evidence type="ECO:0000313" key="2">
    <source>
        <dbReference type="EMBL" id="GMT36035.1"/>
    </source>
</evidence>
<protein>
    <recommendedName>
        <fullName evidence="4">CASC1 C-terminal domain-containing protein</fullName>
    </recommendedName>
</protein>
<dbReference type="EMBL" id="BTSY01000007">
    <property type="protein sequence ID" value="GMT36035.1"/>
    <property type="molecule type" value="Genomic_DNA"/>
</dbReference>
<evidence type="ECO:0000256" key="1">
    <source>
        <dbReference type="SAM" id="MobiDB-lite"/>
    </source>
</evidence>
<proteinExistence type="predicted"/>
<reference evidence="2" key="1">
    <citation type="submission" date="2023-10" db="EMBL/GenBank/DDBJ databases">
        <title>Genome assembly of Pristionchus species.</title>
        <authorList>
            <person name="Yoshida K."/>
            <person name="Sommer R.J."/>
        </authorList>
    </citation>
    <scope>NUCLEOTIDE SEQUENCE</scope>
    <source>
        <strain evidence="2">RS5133</strain>
    </source>
</reference>
<dbReference type="Proteomes" id="UP001432322">
    <property type="component" value="Unassembled WGS sequence"/>
</dbReference>
<feature type="non-terminal residue" evidence="2">
    <location>
        <position position="1"/>
    </location>
</feature>